<proteinExistence type="predicted"/>
<organism evidence="3">
    <name type="scientific">Salpingoeca rosetta (strain ATCC 50818 / BSB-021)</name>
    <dbReference type="NCBI Taxonomy" id="946362"/>
    <lineage>
        <taxon>Eukaryota</taxon>
        <taxon>Choanoflagellata</taxon>
        <taxon>Craspedida</taxon>
        <taxon>Salpingoecidae</taxon>
        <taxon>Salpingoeca</taxon>
    </lineage>
</organism>
<dbReference type="GeneID" id="16068105"/>
<feature type="compositionally biased region" description="Basic residues" evidence="1">
    <location>
        <begin position="119"/>
        <end position="134"/>
    </location>
</feature>
<keyword evidence="3" id="KW-1185">Reference proteome</keyword>
<evidence type="ECO:0000313" key="2">
    <source>
        <dbReference type="EMBL" id="EGD82372.1"/>
    </source>
</evidence>
<dbReference type="RefSeq" id="XP_004987584.1">
    <property type="nucleotide sequence ID" value="XM_004987527.1"/>
</dbReference>
<evidence type="ECO:0000313" key="3">
    <source>
        <dbReference type="Proteomes" id="UP000007799"/>
    </source>
</evidence>
<dbReference type="Proteomes" id="UP000007799">
    <property type="component" value="Unassembled WGS sequence"/>
</dbReference>
<dbReference type="InParanoid" id="F2UTB9"/>
<sequence length="238" mass="26553">MAVPNPTRCVYVYDVPTTAAPIPLHHQLYASWDGASQAARDHVFGQAEGAGLTPTPVSMPHGFSLRTQLTNSQFPNASARPQPFPFNVHARFDPQHISGQLFWGTEAAAVTFHGTEQKPKHRKKDKKKRSKKKTVKWCRTEDGAHIQASGAKVLLFFALTGNMSKAVYSAMYRWNVQYPNNRWESSSCTGSYVLQQMPRGATTREISDGTLRSLRDEGCYGRGGYLGFLNVQNYQQCP</sequence>
<accession>F2UTB9</accession>
<gene>
    <name evidence="2" type="ORF">PTSG_13271</name>
</gene>
<feature type="region of interest" description="Disordered" evidence="1">
    <location>
        <begin position="113"/>
        <end position="134"/>
    </location>
</feature>
<name>F2UTB9_SALR5</name>
<reference evidence="2" key="1">
    <citation type="submission" date="2009-08" db="EMBL/GenBank/DDBJ databases">
        <title>Annotation of Salpingoeca rosetta.</title>
        <authorList>
            <consortium name="The Broad Institute Genome Sequencing Platform"/>
            <person name="Russ C."/>
            <person name="Cuomo C."/>
            <person name="Burger G."/>
            <person name="Gray M.W."/>
            <person name="Holland P.W.H."/>
            <person name="King N."/>
            <person name="Lang F.B.F."/>
            <person name="Roger A.J."/>
            <person name="Ruiz-Trillo I."/>
            <person name="Young S.K."/>
            <person name="Zeng Q."/>
            <person name="Gargeya S."/>
            <person name="Alvarado L."/>
            <person name="Berlin A."/>
            <person name="Chapman S.B."/>
            <person name="Chen Z."/>
            <person name="Freedman E."/>
            <person name="Gellesch M."/>
            <person name="Goldberg J."/>
            <person name="Griggs A."/>
            <person name="Gujja S."/>
            <person name="Heilman E."/>
            <person name="Heiman D."/>
            <person name="Howarth C."/>
            <person name="Mehta T."/>
            <person name="Neiman D."/>
            <person name="Pearson M."/>
            <person name="Roberts A."/>
            <person name="Saif S."/>
            <person name="Shea T."/>
            <person name="Shenoy N."/>
            <person name="Sisk P."/>
            <person name="Stolte C."/>
            <person name="Sykes S."/>
            <person name="White J."/>
            <person name="Yandava C."/>
            <person name="Haas B."/>
            <person name="Nusbaum C."/>
            <person name="Birren B."/>
        </authorList>
    </citation>
    <scope>NUCLEOTIDE SEQUENCE [LARGE SCALE GENOMIC DNA]</scope>
    <source>
        <strain evidence="2">ATCC 50818</strain>
    </source>
</reference>
<evidence type="ECO:0000256" key="1">
    <source>
        <dbReference type="SAM" id="MobiDB-lite"/>
    </source>
</evidence>
<dbReference type="KEGG" id="sre:PTSG_13271"/>
<protein>
    <submittedName>
        <fullName evidence="2">Uncharacterized protein</fullName>
    </submittedName>
</protein>
<dbReference type="AlphaFoldDB" id="F2UTB9"/>
<dbReference type="EMBL" id="GL833014">
    <property type="protein sequence ID" value="EGD82372.1"/>
    <property type="molecule type" value="Genomic_DNA"/>
</dbReference>